<accession>A0A0A9C3M3</accession>
<dbReference type="AlphaFoldDB" id="A0A0A9C3M3"/>
<name>A0A0A9C3M3_ARUDO</name>
<reference evidence="1" key="1">
    <citation type="submission" date="2014-09" db="EMBL/GenBank/DDBJ databases">
        <authorList>
            <person name="Magalhaes I.L.F."/>
            <person name="Oliveira U."/>
            <person name="Santos F.R."/>
            <person name="Vidigal T.H.D.A."/>
            <person name="Brescovit A.D."/>
            <person name="Santos A.J."/>
        </authorList>
    </citation>
    <scope>NUCLEOTIDE SEQUENCE</scope>
    <source>
        <tissue evidence="1">Shoot tissue taken approximately 20 cm above the soil surface</tissue>
    </source>
</reference>
<protein>
    <submittedName>
        <fullName evidence="1">Uncharacterized protein</fullName>
    </submittedName>
</protein>
<organism evidence="1">
    <name type="scientific">Arundo donax</name>
    <name type="common">Giant reed</name>
    <name type="synonym">Donax arundinaceus</name>
    <dbReference type="NCBI Taxonomy" id="35708"/>
    <lineage>
        <taxon>Eukaryota</taxon>
        <taxon>Viridiplantae</taxon>
        <taxon>Streptophyta</taxon>
        <taxon>Embryophyta</taxon>
        <taxon>Tracheophyta</taxon>
        <taxon>Spermatophyta</taxon>
        <taxon>Magnoliopsida</taxon>
        <taxon>Liliopsida</taxon>
        <taxon>Poales</taxon>
        <taxon>Poaceae</taxon>
        <taxon>PACMAD clade</taxon>
        <taxon>Arundinoideae</taxon>
        <taxon>Arundineae</taxon>
        <taxon>Arundo</taxon>
    </lineage>
</organism>
<proteinExistence type="predicted"/>
<reference evidence="1" key="2">
    <citation type="journal article" date="2015" name="Data Brief">
        <title>Shoot transcriptome of the giant reed, Arundo donax.</title>
        <authorList>
            <person name="Barrero R.A."/>
            <person name="Guerrero F.D."/>
            <person name="Moolhuijzen P."/>
            <person name="Goolsby J.A."/>
            <person name="Tidwell J."/>
            <person name="Bellgard S.E."/>
            <person name="Bellgard M.I."/>
        </authorList>
    </citation>
    <scope>NUCLEOTIDE SEQUENCE</scope>
    <source>
        <tissue evidence="1">Shoot tissue taken approximately 20 cm above the soil surface</tissue>
    </source>
</reference>
<evidence type="ECO:0000313" key="1">
    <source>
        <dbReference type="EMBL" id="JAD66097.1"/>
    </source>
</evidence>
<dbReference type="EMBL" id="GBRH01231798">
    <property type="protein sequence ID" value="JAD66097.1"/>
    <property type="molecule type" value="Transcribed_RNA"/>
</dbReference>
<sequence length="42" mass="4965">MLIRDSLLENKKARCNTCETPLFDFLQILLATTRLLHSIRYL</sequence>